<evidence type="ECO:0000313" key="3">
    <source>
        <dbReference type="Proteomes" id="UP001055156"/>
    </source>
</evidence>
<protein>
    <submittedName>
        <fullName evidence="2">Uncharacterized protein</fullName>
    </submittedName>
</protein>
<gene>
    <name evidence="2" type="ORF">LKMONMHP_2035</name>
</gene>
<feature type="transmembrane region" description="Helical" evidence="1">
    <location>
        <begin position="93"/>
        <end position="112"/>
    </location>
</feature>
<keyword evidence="3" id="KW-1185">Reference proteome</keyword>
<evidence type="ECO:0000256" key="1">
    <source>
        <dbReference type="SAM" id="Phobius"/>
    </source>
</evidence>
<keyword evidence="1" id="KW-0472">Membrane</keyword>
<accession>A0ABQ4T777</accession>
<dbReference type="EMBL" id="BPQV01000005">
    <property type="protein sequence ID" value="GJE27178.1"/>
    <property type="molecule type" value="Genomic_DNA"/>
</dbReference>
<feature type="transmembrane region" description="Helical" evidence="1">
    <location>
        <begin position="21"/>
        <end position="42"/>
    </location>
</feature>
<dbReference type="RefSeq" id="WP_238311035.1">
    <property type="nucleotide sequence ID" value="NZ_BPQV01000005.1"/>
</dbReference>
<name>A0ABQ4T777_METOR</name>
<comment type="caution">
    <text evidence="2">The sequence shown here is derived from an EMBL/GenBank/DDBJ whole genome shotgun (WGS) entry which is preliminary data.</text>
</comment>
<sequence length="137" mass="15227">MALQTGSRKPYEPPVQSVAGQIFDAVLMLVLVFITLYLPLLLKLAGGGTTTTEYPNATWESLGQNPTMAAQWEKLGFAPEKAAAIVGTRFDYAFNWGAVALTAIIIVGYFVFMFRYSDREYREVIAEHFDGEGRPRP</sequence>
<evidence type="ECO:0000313" key="2">
    <source>
        <dbReference type="EMBL" id="GJE27178.1"/>
    </source>
</evidence>
<organism evidence="2 3">
    <name type="scientific">Methylobacterium organophilum</name>
    <dbReference type="NCBI Taxonomy" id="410"/>
    <lineage>
        <taxon>Bacteria</taxon>
        <taxon>Pseudomonadati</taxon>
        <taxon>Pseudomonadota</taxon>
        <taxon>Alphaproteobacteria</taxon>
        <taxon>Hyphomicrobiales</taxon>
        <taxon>Methylobacteriaceae</taxon>
        <taxon>Methylobacterium</taxon>
    </lineage>
</organism>
<dbReference type="Proteomes" id="UP001055156">
    <property type="component" value="Unassembled WGS sequence"/>
</dbReference>
<reference evidence="2" key="1">
    <citation type="journal article" date="2021" name="Front. Microbiol.">
        <title>Comprehensive Comparative Genomics and Phenotyping of Methylobacterium Species.</title>
        <authorList>
            <person name="Alessa O."/>
            <person name="Ogura Y."/>
            <person name="Fujitani Y."/>
            <person name="Takami H."/>
            <person name="Hayashi T."/>
            <person name="Sahin N."/>
            <person name="Tani A."/>
        </authorList>
    </citation>
    <scope>NUCLEOTIDE SEQUENCE</scope>
    <source>
        <strain evidence="2">NBRC 15689</strain>
    </source>
</reference>
<keyword evidence="1" id="KW-1133">Transmembrane helix</keyword>
<reference evidence="2" key="2">
    <citation type="submission" date="2021-08" db="EMBL/GenBank/DDBJ databases">
        <authorList>
            <person name="Tani A."/>
            <person name="Ola A."/>
            <person name="Ogura Y."/>
            <person name="Katsura K."/>
            <person name="Hayashi T."/>
        </authorList>
    </citation>
    <scope>NUCLEOTIDE SEQUENCE</scope>
    <source>
        <strain evidence="2">NBRC 15689</strain>
    </source>
</reference>
<proteinExistence type="predicted"/>
<keyword evidence="1" id="KW-0812">Transmembrane</keyword>